<protein>
    <submittedName>
        <fullName evidence="7">Efflux RND transporter periplasmic adaptor subunit</fullName>
    </submittedName>
</protein>
<sequence length="502" mass="53715">MDQRTPFQISETQGRGDGPVRVAARVTGFTLAPAALVGAMLVGLKAGEVNWPLPAWLPAPVAGLLVRDGAGPAPDAPILYYRDPDGKAAYTLAPAKAPDGRDYRPVRFNEDVGFEPKPAEPAGGDAGMAQTGAKKLLYYRNPMGLPDTSATPKKDSMGMDYIPVYAGEAEDGNTVRISPGKVQRTGVRSEPVERRVISRPVRVPGTVTLDERRVTIVATRSDAYVDHVENVTTGDQVRKGQPLVDVYSPEINAAAAQLIANPGFDGSRRRLQNLNVPAEVIAEMERTRKVPMAITWSSPRDGVILQRTAIEGMKAAAGETLFRIGDISVMWVLADVPEYDLGSVKVGQPVAVHVRSLPGRTFAGKVALIYPQVNTQTRTTRVRIELPNPDGVLLADMYADVEIGTGATKPVVAVPNDAIIDTGARQVVLIDKGEGRFEPREVKVGARGEGYTEIRDGVKAGEQVVTAANFLIDAESNLKAALQSMATPTPPAPQAQGEEKPR</sequence>
<dbReference type="RefSeq" id="WP_116655828.1">
    <property type="nucleotide sequence ID" value="NZ_JBHSWN010000001.1"/>
</dbReference>
<dbReference type="Pfam" id="PF25975">
    <property type="entry name" value="CzcB_C"/>
    <property type="match status" value="1"/>
</dbReference>
<keyword evidence="2" id="KW-0813">Transport</keyword>
<comment type="similarity">
    <text evidence="1">Belongs to the membrane fusion protein (MFP) (TC 8.A.1) family.</text>
</comment>
<dbReference type="InterPro" id="IPR051909">
    <property type="entry name" value="MFP_Cation_Efflux"/>
</dbReference>
<dbReference type="Gene3D" id="2.40.30.170">
    <property type="match status" value="1"/>
</dbReference>
<feature type="domain" description="CusB-like beta-barrel" evidence="5">
    <location>
        <begin position="330"/>
        <end position="405"/>
    </location>
</feature>
<dbReference type="Pfam" id="PF25919">
    <property type="entry name" value="BSH_CusB"/>
    <property type="match status" value="1"/>
</dbReference>
<comment type="caution">
    <text evidence="7">The sequence shown here is derived from an EMBL/GenBank/DDBJ whole genome shotgun (WGS) entry which is preliminary data.</text>
</comment>
<feature type="domain" description="CzcB-like C-terminal circularly permuted SH3-like" evidence="6">
    <location>
        <begin position="412"/>
        <end position="472"/>
    </location>
</feature>
<reference evidence="8" key="1">
    <citation type="journal article" date="2019" name="Int. J. Syst. Evol. Microbiol.">
        <title>The Global Catalogue of Microorganisms (GCM) 10K type strain sequencing project: providing services to taxonomists for standard genome sequencing and annotation.</title>
        <authorList>
            <consortium name="The Broad Institute Genomics Platform"/>
            <consortium name="The Broad Institute Genome Sequencing Center for Infectious Disease"/>
            <person name="Wu L."/>
            <person name="Ma J."/>
        </authorList>
    </citation>
    <scope>NUCLEOTIDE SEQUENCE [LARGE SCALE GENOMIC DNA]</scope>
    <source>
        <strain evidence="8">CCUG 48316</strain>
    </source>
</reference>
<evidence type="ECO:0000313" key="7">
    <source>
        <dbReference type="EMBL" id="MFC6791723.1"/>
    </source>
</evidence>
<dbReference type="SUPFAM" id="SSF111369">
    <property type="entry name" value="HlyD-like secretion proteins"/>
    <property type="match status" value="1"/>
</dbReference>
<dbReference type="PANTHER" id="PTHR30097">
    <property type="entry name" value="CATION EFFLUX SYSTEM PROTEIN CUSB"/>
    <property type="match status" value="1"/>
</dbReference>
<dbReference type="InterPro" id="IPR006143">
    <property type="entry name" value="RND_pump_MFP"/>
</dbReference>
<evidence type="ECO:0000256" key="1">
    <source>
        <dbReference type="ARBA" id="ARBA00009477"/>
    </source>
</evidence>
<evidence type="ECO:0000256" key="3">
    <source>
        <dbReference type="SAM" id="MobiDB-lite"/>
    </source>
</evidence>
<feature type="domain" description="CusB-like barrel-sandwich hybrid" evidence="4">
    <location>
        <begin position="214"/>
        <end position="324"/>
    </location>
</feature>
<dbReference type="EMBL" id="JBHSWN010000001">
    <property type="protein sequence ID" value="MFC6791723.1"/>
    <property type="molecule type" value="Genomic_DNA"/>
</dbReference>
<dbReference type="PANTHER" id="PTHR30097:SF15">
    <property type="entry name" value="CATION EFFLUX SYSTEM PROTEIN CUSB"/>
    <property type="match status" value="1"/>
</dbReference>
<evidence type="ECO:0000313" key="8">
    <source>
        <dbReference type="Proteomes" id="UP001596292"/>
    </source>
</evidence>
<dbReference type="Pfam" id="PF25954">
    <property type="entry name" value="Beta-barrel_RND_2"/>
    <property type="match status" value="1"/>
</dbReference>
<dbReference type="InterPro" id="IPR058790">
    <property type="entry name" value="BSH_CusB"/>
</dbReference>
<keyword evidence="8" id="KW-1185">Reference proteome</keyword>
<organism evidence="7 8">
    <name type="scientific">Methylobacterium komagatae</name>
    <dbReference type="NCBI Taxonomy" id="374425"/>
    <lineage>
        <taxon>Bacteria</taxon>
        <taxon>Pseudomonadati</taxon>
        <taxon>Pseudomonadota</taxon>
        <taxon>Alphaproteobacteria</taxon>
        <taxon>Hyphomicrobiales</taxon>
        <taxon>Methylobacteriaceae</taxon>
        <taxon>Methylobacterium</taxon>
    </lineage>
</organism>
<dbReference type="InterPro" id="IPR058649">
    <property type="entry name" value="CzcB_C"/>
</dbReference>
<evidence type="ECO:0000259" key="4">
    <source>
        <dbReference type="Pfam" id="PF25919"/>
    </source>
</evidence>
<accession>A0ABW2BMP0</accession>
<proteinExistence type="inferred from homology"/>
<name>A0ABW2BMP0_9HYPH</name>
<dbReference type="Gene3D" id="2.40.50.100">
    <property type="match status" value="1"/>
</dbReference>
<feature type="region of interest" description="Disordered" evidence="3">
    <location>
        <begin position="482"/>
        <end position="502"/>
    </location>
</feature>
<dbReference type="Gene3D" id="2.40.420.20">
    <property type="match status" value="1"/>
</dbReference>
<evidence type="ECO:0000259" key="6">
    <source>
        <dbReference type="Pfam" id="PF25975"/>
    </source>
</evidence>
<dbReference type="NCBIfam" id="TIGR01730">
    <property type="entry name" value="RND_mfp"/>
    <property type="match status" value="1"/>
</dbReference>
<dbReference type="Proteomes" id="UP001596292">
    <property type="component" value="Unassembled WGS sequence"/>
</dbReference>
<evidence type="ECO:0000259" key="5">
    <source>
        <dbReference type="Pfam" id="PF25954"/>
    </source>
</evidence>
<gene>
    <name evidence="7" type="ORF">ACFQE0_20270</name>
</gene>
<dbReference type="InterPro" id="IPR058792">
    <property type="entry name" value="Beta-barrel_RND_2"/>
</dbReference>
<evidence type="ECO:0000256" key="2">
    <source>
        <dbReference type="ARBA" id="ARBA00022448"/>
    </source>
</evidence>